<dbReference type="EMBL" id="CM003373">
    <property type="protein sequence ID" value="KOM37301.1"/>
    <property type="molecule type" value="Genomic_DNA"/>
</dbReference>
<name>A0A0L9U3E6_PHAAN</name>
<sequence length="125" mass="14347">MINYRIYDFEGGCIRYIGECAFSRCSSLNRTARERLRSDRAVPCEVEWSNALVHEAVEGRAVEYLRPWKAEHLDRSLLYDHSVFGANRLVAFSFDRSVTFLIEGEGTCKRHSDAQVRSGLMSFCS</sequence>
<dbReference type="AlphaFoldDB" id="A0A0L9U3E6"/>
<dbReference type="Gramene" id="KOM37301">
    <property type="protein sequence ID" value="KOM37301"/>
    <property type="gene ID" value="LR48_Vigan03g068200"/>
</dbReference>
<accession>A0A0L9U3E6</accession>
<reference evidence="2" key="1">
    <citation type="journal article" date="2015" name="Proc. Natl. Acad. Sci. U.S.A.">
        <title>Genome sequencing of adzuki bean (Vigna angularis) provides insight into high starch and low fat accumulation and domestication.</title>
        <authorList>
            <person name="Yang K."/>
            <person name="Tian Z."/>
            <person name="Chen C."/>
            <person name="Luo L."/>
            <person name="Zhao B."/>
            <person name="Wang Z."/>
            <person name="Yu L."/>
            <person name="Li Y."/>
            <person name="Sun Y."/>
            <person name="Li W."/>
            <person name="Chen Y."/>
            <person name="Li Y."/>
            <person name="Zhang Y."/>
            <person name="Ai D."/>
            <person name="Zhao J."/>
            <person name="Shang C."/>
            <person name="Ma Y."/>
            <person name="Wu B."/>
            <person name="Wang M."/>
            <person name="Gao L."/>
            <person name="Sun D."/>
            <person name="Zhang P."/>
            <person name="Guo F."/>
            <person name="Wang W."/>
            <person name="Li Y."/>
            <person name="Wang J."/>
            <person name="Varshney R.K."/>
            <person name="Wang J."/>
            <person name="Ling H.Q."/>
            <person name="Wan P."/>
        </authorList>
    </citation>
    <scope>NUCLEOTIDE SEQUENCE</scope>
    <source>
        <strain evidence="2">cv. Jingnong 6</strain>
    </source>
</reference>
<protein>
    <submittedName>
        <fullName evidence="1">Uncharacterized protein</fullName>
    </submittedName>
</protein>
<evidence type="ECO:0000313" key="2">
    <source>
        <dbReference type="Proteomes" id="UP000053144"/>
    </source>
</evidence>
<evidence type="ECO:0000313" key="1">
    <source>
        <dbReference type="EMBL" id="KOM37301.1"/>
    </source>
</evidence>
<organism evidence="1 2">
    <name type="scientific">Phaseolus angularis</name>
    <name type="common">Azuki bean</name>
    <name type="synonym">Vigna angularis</name>
    <dbReference type="NCBI Taxonomy" id="3914"/>
    <lineage>
        <taxon>Eukaryota</taxon>
        <taxon>Viridiplantae</taxon>
        <taxon>Streptophyta</taxon>
        <taxon>Embryophyta</taxon>
        <taxon>Tracheophyta</taxon>
        <taxon>Spermatophyta</taxon>
        <taxon>Magnoliopsida</taxon>
        <taxon>eudicotyledons</taxon>
        <taxon>Gunneridae</taxon>
        <taxon>Pentapetalae</taxon>
        <taxon>rosids</taxon>
        <taxon>fabids</taxon>
        <taxon>Fabales</taxon>
        <taxon>Fabaceae</taxon>
        <taxon>Papilionoideae</taxon>
        <taxon>50 kb inversion clade</taxon>
        <taxon>NPAAA clade</taxon>
        <taxon>indigoferoid/millettioid clade</taxon>
        <taxon>Phaseoleae</taxon>
        <taxon>Vigna</taxon>
    </lineage>
</organism>
<dbReference type="Proteomes" id="UP000053144">
    <property type="component" value="Chromosome 3"/>
</dbReference>
<proteinExistence type="predicted"/>
<gene>
    <name evidence="1" type="ORF">LR48_Vigan03g068200</name>
</gene>